<dbReference type="Gene3D" id="1.10.287.1060">
    <property type="entry name" value="ESAT-6-like"/>
    <property type="match status" value="1"/>
</dbReference>
<organism evidence="2 3">
    <name type="scientific">Streptomyces kaempferi</name>
    <dbReference type="NCBI Taxonomy" id="333725"/>
    <lineage>
        <taxon>Bacteria</taxon>
        <taxon>Bacillati</taxon>
        <taxon>Actinomycetota</taxon>
        <taxon>Actinomycetes</taxon>
        <taxon>Kitasatosporales</taxon>
        <taxon>Streptomycetaceae</taxon>
        <taxon>Streptomyces</taxon>
    </lineage>
</organism>
<accession>A0ABW3X3Q5</accession>
<dbReference type="Pfam" id="PF06013">
    <property type="entry name" value="WXG100"/>
    <property type="match status" value="1"/>
</dbReference>
<feature type="region of interest" description="Disordered" evidence="1">
    <location>
        <begin position="111"/>
        <end position="138"/>
    </location>
</feature>
<gene>
    <name evidence="2" type="ORF">ACFQ5X_00195</name>
</gene>
<comment type="caution">
    <text evidence="2">The sequence shown here is derived from an EMBL/GenBank/DDBJ whole genome shotgun (WGS) entry which is preliminary data.</text>
</comment>
<dbReference type="InterPro" id="IPR036689">
    <property type="entry name" value="ESAT-6-like_sf"/>
</dbReference>
<evidence type="ECO:0000313" key="3">
    <source>
        <dbReference type="Proteomes" id="UP001597058"/>
    </source>
</evidence>
<name>A0ABW3X3Q5_9ACTN</name>
<proteinExistence type="predicted"/>
<dbReference type="EMBL" id="JBHTMM010000001">
    <property type="protein sequence ID" value="MFD1304262.1"/>
    <property type="molecule type" value="Genomic_DNA"/>
</dbReference>
<dbReference type="RefSeq" id="WP_168529139.1">
    <property type="nucleotide sequence ID" value="NZ_JBHSKH010000011.1"/>
</dbReference>
<dbReference type="InterPro" id="IPR010310">
    <property type="entry name" value="T7SS_ESAT-6-like"/>
</dbReference>
<dbReference type="SUPFAM" id="SSF140453">
    <property type="entry name" value="EsxAB dimer-like"/>
    <property type="match status" value="1"/>
</dbReference>
<reference evidence="3" key="1">
    <citation type="journal article" date="2019" name="Int. J. Syst. Evol. Microbiol.">
        <title>The Global Catalogue of Microorganisms (GCM) 10K type strain sequencing project: providing services to taxonomists for standard genome sequencing and annotation.</title>
        <authorList>
            <consortium name="The Broad Institute Genomics Platform"/>
            <consortium name="The Broad Institute Genome Sequencing Center for Infectious Disease"/>
            <person name="Wu L."/>
            <person name="Ma J."/>
        </authorList>
    </citation>
    <scope>NUCLEOTIDE SEQUENCE [LARGE SCALE GENOMIC DNA]</scope>
    <source>
        <strain evidence="3">CGMCC 4.7020</strain>
    </source>
</reference>
<evidence type="ECO:0000256" key="1">
    <source>
        <dbReference type="SAM" id="MobiDB-lite"/>
    </source>
</evidence>
<protein>
    <submittedName>
        <fullName evidence="2">WXG100 family type VII secretion target</fullName>
    </submittedName>
</protein>
<sequence length="138" mass="15312">MGDTTGGRKDLQIPDSGLKKLAEDLHAMQDHLNKQVERMDTIVDGIEAGWRGPAAKAYRTFHRAAAEDAVRIREVMELLEQAVRMSRGGFSRLELDTLENFRRIQVGADITSEVDKLSTPDPAATQQPSRPHSSLDAM</sequence>
<evidence type="ECO:0000313" key="2">
    <source>
        <dbReference type="EMBL" id="MFD1304262.1"/>
    </source>
</evidence>
<keyword evidence="3" id="KW-1185">Reference proteome</keyword>
<dbReference type="Proteomes" id="UP001597058">
    <property type="component" value="Unassembled WGS sequence"/>
</dbReference>